<dbReference type="GO" id="GO:0005829">
    <property type="term" value="C:cytosol"/>
    <property type="evidence" value="ECO:0007669"/>
    <property type="project" value="TreeGrafter"/>
</dbReference>
<accession>A0A2W1JQ27</accession>
<gene>
    <name evidence="3" type="primary">cheW_1</name>
    <name evidence="3" type="ORF">C1752_00281</name>
</gene>
<dbReference type="EMBL" id="PQWO01000001">
    <property type="protein sequence ID" value="PZD75356.1"/>
    <property type="molecule type" value="Genomic_DNA"/>
</dbReference>
<dbReference type="SMART" id="SM00260">
    <property type="entry name" value="CheW"/>
    <property type="match status" value="1"/>
</dbReference>
<dbReference type="GO" id="GO:0007165">
    <property type="term" value="P:signal transduction"/>
    <property type="evidence" value="ECO:0007669"/>
    <property type="project" value="InterPro"/>
</dbReference>
<proteinExistence type="predicted"/>
<keyword evidence="4" id="KW-1185">Reference proteome</keyword>
<dbReference type="Gene3D" id="2.30.30.40">
    <property type="entry name" value="SH3 Domains"/>
    <property type="match status" value="1"/>
</dbReference>
<evidence type="ECO:0000313" key="4">
    <source>
        <dbReference type="Proteomes" id="UP000248857"/>
    </source>
</evidence>
<feature type="domain" description="CheW-like" evidence="2">
    <location>
        <begin position="27"/>
        <end position="173"/>
    </location>
</feature>
<dbReference type="PANTHER" id="PTHR22617:SF23">
    <property type="entry name" value="CHEMOTAXIS PROTEIN CHEW"/>
    <property type="match status" value="1"/>
</dbReference>
<dbReference type="Pfam" id="PF01584">
    <property type="entry name" value="CheW"/>
    <property type="match status" value="1"/>
</dbReference>
<sequence>MSTNQEFLTTNPSEPLPELQGLQNPEGDLYLRFFVESGQEFALPAMGIREVLSLDPEQITLVPNVSPLLMGILNLRGQVIWVTDIGQFLGDAQPLNTDRSEISIVAIETQEVTVGLAVERVMGMDWLDTEQLTLSTNAPDSMAPFLKGEWMMDGTHQSLRLLDPTAILRSARWAT</sequence>
<dbReference type="RefSeq" id="WP_110984263.1">
    <property type="nucleotide sequence ID" value="NZ_CAWNWM010000001.1"/>
</dbReference>
<protein>
    <submittedName>
        <fullName evidence="3">Chemotaxis protein CheW</fullName>
    </submittedName>
</protein>
<evidence type="ECO:0000259" key="2">
    <source>
        <dbReference type="PROSITE" id="PS50851"/>
    </source>
</evidence>
<dbReference type="Gene3D" id="2.40.50.180">
    <property type="entry name" value="CheA-289, Domain 4"/>
    <property type="match status" value="1"/>
</dbReference>
<name>A0A2W1JQ27_9CYAN</name>
<reference evidence="3 4" key="1">
    <citation type="journal article" date="2018" name="Sci. Rep.">
        <title>A novel species of the marine cyanobacterium Acaryochloris with a unique pigment content and lifestyle.</title>
        <authorList>
            <person name="Partensky F."/>
            <person name="Six C."/>
            <person name="Ratin M."/>
            <person name="Garczarek L."/>
            <person name="Vaulot D."/>
            <person name="Probert I."/>
            <person name="Calteau A."/>
            <person name="Gourvil P."/>
            <person name="Marie D."/>
            <person name="Grebert T."/>
            <person name="Bouchier C."/>
            <person name="Le Panse S."/>
            <person name="Gachenot M."/>
            <person name="Rodriguez F."/>
            <person name="Garrido J.L."/>
        </authorList>
    </citation>
    <scope>NUCLEOTIDE SEQUENCE [LARGE SCALE GENOMIC DNA]</scope>
    <source>
        <strain evidence="3 4">RCC1774</strain>
    </source>
</reference>
<dbReference type="OrthoDB" id="483582at2"/>
<dbReference type="PROSITE" id="PS50851">
    <property type="entry name" value="CHEW"/>
    <property type="match status" value="1"/>
</dbReference>
<dbReference type="Proteomes" id="UP000248857">
    <property type="component" value="Unassembled WGS sequence"/>
</dbReference>
<comment type="caution">
    <text evidence="3">The sequence shown here is derived from an EMBL/GenBank/DDBJ whole genome shotgun (WGS) entry which is preliminary data.</text>
</comment>
<dbReference type="InterPro" id="IPR002545">
    <property type="entry name" value="CheW-lke_dom"/>
</dbReference>
<dbReference type="AlphaFoldDB" id="A0A2W1JQ27"/>
<evidence type="ECO:0000256" key="1">
    <source>
        <dbReference type="SAM" id="MobiDB-lite"/>
    </source>
</evidence>
<feature type="region of interest" description="Disordered" evidence="1">
    <location>
        <begin position="1"/>
        <end position="21"/>
    </location>
</feature>
<dbReference type="GO" id="GO:0006935">
    <property type="term" value="P:chemotaxis"/>
    <property type="evidence" value="ECO:0007669"/>
    <property type="project" value="InterPro"/>
</dbReference>
<dbReference type="InterPro" id="IPR036061">
    <property type="entry name" value="CheW-like_dom_sf"/>
</dbReference>
<evidence type="ECO:0000313" key="3">
    <source>
        <dbReference type="EMBL" id="PZD75356.1"/>
    </source>
</evidence>
<dbReference type="InterPro" id="IPR039315">
    <property type="entry name" value="CheW"/>
</dbReference>
<dbReference type="SUPFAM" id="SSF50341">
    <property type="entry name" value="CheW-like"/>
    <property type="match status" value="1"/>
</dbReference>
<feature type="compositionally biased region" description="Polar residues" evidence="1">
    <location>
        <begin position="1"/>
        <end position="13"/>
    </location>
</feature>
<organism evidence="3 4">
    <name type="scientific">Acaryochloris thomasi RCC1774</name>
    <dbReference type="NCBI Taxonomy" id="1764569"/>
    <lineage>
        <taxon>Bacteria</taxon>
        <taxon>Bacillati</taxon>
        <taxon>Cyanobacteriota</taxon>
        <taxon>Cyanophyceae</taxon>
        <taxon>Acaryochloridales</taxon>
        <taxon>Acaryochloridaceae</taxon>
        <taxon>Acaryochloris</taxon>
        <taxon>Acaryochloris thomasi</taxon>
    </lineage>
</organism>
<dbReference type="PANTHER" id="PTHR22617">
    <property type="entry name" value="CHEMOTAXIS SENSOR HISTIDINE KINASE-RELATED"/>
    <property type="match status" value="1"/>
</dbReference>